<evidence type="ECO:0000256" key="1">
    <source>
        <dbReference type="ARBA" id="ARBA00022450"/>
    </source>
</evidence>
<dbReference type="CDD" id="cd00833">
    <property type="entry name" value="PKS"/>
    <property type="match status" value="1"/>
</dbReference>
<evidence type="ECO:0000259" key="5">
    <source>
        <dbReference type="PROSITE" id="PS52004"/>
    </source>
</evidence>
<dbReference type="InterPro" id="IPR014030">
    <property type="entry name" value="Ketoacyl_synth_N"/>
</dbReference>
<dbReference type="Proteomes" id="UP000217289">
    <property type="component" value="Chromosome"/>
</dbReference>
<dbReference type="InterPro" id="IPR014031">
    <property type="entry name" value="Ketoacyl_synth_C"/>
</dbReference>
<protein>
    <submittedName>
        <fullName evidence="6">Polyketide synthase</fullName>
    </submittedName>
</protein>
<dbReference type="GO" id="GO:0006633">
    <property type="term" value="P:fatty acid biosynthetic process"/>
    <property type="evidence" value="ECO:0007669"/>
    <property type="project" value="TreeGrafter"/>
</dbReference>
<dbReference type="Gene3D" id="1.10.1200.10">
    <property type="entry name" value="ACP-like"/>
    <property type="match status" value="1"/>
</dbReference>
<dbReference type="InterPro" id="IPR020841">
    <property type="entry name" value="PKS_Beta-ketoAc_synthase_dom"/>
</dbReference>
<dbReference type="PANTHER" id="PTHR43775">
    <property type="entry name" value="FATTY ACID SYNTHASE"/>
    <property type="match status" value="1"/>
</dbReference>
<evidence type="ECO:0000313" key="6">
    <source>
        <dbReference type="EMBL" id="ATB28249.1"/>
    </source>
</evidence>
<sequence>MASLHDSAADRPGKIRNRRAGLIQGVETADPHAFRLPKRELRQMDPQHRVLLECAWHALEDAGIPFDSLRGSRTGVFMGVNFNDFQKMLSRDWNTLDGYALLGTTASFAANRISYAFDLRGPSSCSSVGCVSSTVALHDACRSLALGEVELALAGGVDLMLSPDSSIMLSQAGVFSVKGQCRTLAADADGYIRGEGAGVVVLKPLSQVDASDRVYAVIRGSAVNHNGRNEWIMATSASAQEEVILQACEQGGVEAASLDYVELHGSAFSKGDEAEAIAIGAAFGKQRPVDCRLGAVSNNLGYLGAAGGIAQLIKVCLSLYHRTLPPTIHVDVPNPNIPFKELGLRIQSTLEAWPERGPGQPRRAGVVTTSLGGTNTFVVLEAAPDAIAPEASASRTESQLLVLSALTTEALRQRALQLKDFLSGTASPESLDDLCFTAAFKREHHRHRAAVIAKGRDGLVRLLGALVESSGQSLLMEEGSPPELIEAARVYADGGVLSRDSFPVANGRCVDLPLYPFQRQRLWPEWLSPEVVSRSPSAAPASAPTAPPPQVDGFQSLQDVPVSQRESRVVELLRGQVAEVLGLESAGFELQDRTFFELGMNSVGITLLKERISRTLGVTLPTLSFFEHPRPEPLAKLILTRLESRTEVRREEEQLARETARDEQALVEHIAGLSEDQARELLARKLAELNIEVE</sequence>
<dbReference type="Gene3D" id="3.30.70.3290">
    <property type="match status" value="1"/>
</dbReference>
<dbReference type="Pfam" id="PF22621">
    <property type="entry name" value="CurL-like_PKS_C"/>
    <property type="match status" value="1"/>
</dbReference>
<dbReference type="InterPro" id="IPR020806">
    <property type="entry name" value="PKS_PP-bd"/>
</dbReference>
<dbReference type="PROSITE" id="PS50075">
    <property type="entry name" value="CARRIER"/>
    <property type="match status" value="1"/>
</dbReference>
<dbReference type="KEGG" id="mbd:MEBOL_001695"/>
<dbReference type="PANTHER" id="PTHR43775:SF37">
    <property type="entry name" value="SI:DKEY-61P9.11"/>
    <property type="match status" value="1"/>
</dbReference>
<feature type="domain" description="Carrier" evidence="4">
    <location>
        <begin position="567"/>
        <end position="642"/>
    </location>
</feature>
<dbReference type="Gene3D" id="3.40.47.10">
    <property type="match status" value="1"/>
</dbReference>
<keyword evidence="3" id="KW-0808">Transferase</keyword>
<keyword evidence="1" id="KW-0596">Phosphopantetheine</keyword>
<evidence type="ECO:0000313" key="7">
    <source>
        <dbReference type="Proteomes" id="UP000217289"/>
    </source>
</evidence>
<feature type="domain" description="Ketosynthase family 3 (KS3)" evidence="5">
    <location>
        <begin position="1"/>
        <end position="382"/>
    </location>
</feature>
<dbReference type="Pfam" id="PF02801">
    <property type="entry name" value="Ketoacyl-synt_C"/>
    <property type="match status" value="1"/>
</dbReference>
<dbReference type="SMART" id="SM00823">
    <property type="entry name" value="PKS_PP"/>
    <property type="match status" value="1"/>
</dbReference>
<dbReference type="Pfam" id="PF00550">
    <property type="entry name" value="PP-binding"/>
    <property type="match status" value="1"/>
</dbReference>
<dbReference type="InterPro" id="IPR036736">
    <property type="entry name" value="ACP-like_sf"/>
</dbReference>
<dbReference type="SMART" id="SM00825">
    <property type="entry name" value="PKS_KS"/>
    <property type="match status" value="1"/>
</dbReference>
<dbReference type="GO" id="GO:0004312">
    <property type="term" value="F:fatty acid synthase activity"/>
    <property type="evidence" value="ECO:0007669"/>
    <property type="project" value="TreeGrafter"/>
</dbReference>
<keyword evidence="2" id="KW-0597">Phosphoprotein</keyword>
<proteinExistence type="predicted"/>
<evidence type="ECO:0000259" key="4">
    <source>
        <dbReference type="PROSITE" id="PS50075"/>
    </source>
</evidence>
<dbReference type="SUPFAM" id="SSF47336">
    <property type="entry name" value="ACP-like"/>
    <property type="match status" value="1"/>
</dbReference>
<dbReference type="InterPro" id="IPR050091">
    <property type="entry name" value="PKS_NRPS_Biosynth_Enz"/>
</dbReference>
<evidence type="ECO:0000256" key="3">
    <source>
        <dbReference type="ARBA" id="ARBA00022679"/>
    </source>
</evidence>
<dbReference type="InterPro" id="IPR016039">
    <property type="entry name" value="Thiolase-like"/>
</dbReference>
<gene>
    <name evidence="6" type="ORF">MEBOL_001695</name>
</gene>
<dbReference type="PROSITE" id="PS52004">
    <property type="entry name" value="KS3_2"/>
    <property type="match status" value="1"/>
</dbReference>
<name>A0A250I8Q3_9BACT</name>
<dbReference type="GO" id="GO:0031177">
    <property type="term" value="F:phosphopantetheine binding"/>
    <property type="evidence" value="ECO:0007669"/>
    <property type="project" value="InterPro"/>
</dbReference>
<dbReference type="InterPro" id="IPR009081">
    <property type="entry name" value="PP-bd_ACP"/>
</dbReference>
<keyword evidence="7" id="KW-1185">Reference proteome</keyword>
<organism evidence="6 7">
    <name type="scientific">Melittangium boletus DSM 14713</name>
    <dbReference type="NCBI Taxonomy" id="1294270"/>
    <lineage>
        <taxon>Bacteria</taxon>
        <taxon>Pseudomonadati</taxon>
        <taxon>Myxococcota</taxon>
        <taxon>Myxococcia</taxon>
        <taxon>Myxococcales</taxon>
        <taxon>Cystobacterineae</taxon>
        <taxon>Archangiaceae</taxon>
        <taxon>Melittangium</taxon>
    </lineage>
</organism>
<reference evidence="6 7" key="1">
    <citation type="submission" date="2017-06" db="EMBL/GenBank/DDBJ databases">
        <authorList>
            <person name="Kim H.J."/>
            <person name="Triplett B.A."/>
        </authorList>
    </citation>
    <scope>NUCLEOTIDE SEQUENCE [LARGE SCALE GENOMIC DNA]</scope>
    <source>
        <strain evidence="6 7">DSM 14713</strain>
    </source>
</reference>
<evidence type="ECO:0000256" key="2">
    <source>
        <dbReference type="ARBA" id="ARBA00022553"/>
    </source>
</evidence>
<accession>A0A250I8Q3</accession>
<dbReference type="EMBL" id="CP022163">
    <property type="protein sequence ID" value="ATB28249.1"/>
    <property type="molecule type" value="Genomic_DNA"/>
</dbReference>
<dbReference type="AlphaFoldDB" id="A0A250I8Q3"/>
<dbReference type="SUPFAM" id="SSF53901">
    <property type="entry name" value="Thiolase-like"/>
    <property type="match status" value="1"/>
</dbReference>
<dbReference type="Pfam" id="PF00109">
    <property type="entry name" value="ketoacyl-synt"/>
    <property type="match status" value="1"/>
</dbReference>